<evidence type="ECO:0000256" key="2">
    <source>
        <dbReference type="SAM" id="SignalP"/>
    </source>
</evidence>
<dbReference type="Proteomes" id="UP001597128">
    <property type="component" value="Unassembled WGS sequence"/>
</dbReference>
<evidence type="ECO:0000256" key="1">
    <source>
        <dbReference type="SAM" id="MobiDB-lite"/>
    </source>
</evidence>
<feature type="region of interest" description="Disordered" evidence="1">
    <location>
        <begin position="35"/>
        <end position="56"/>
    </location>
</feature>
<evidence type="ECO:0000313" key="3">
    <source>
        <dbReference type="EMBL" id="MFD0914352.1"/>
    </source>
</evidence>
<feature type="chain" id="PRO_5045379039" description="Secreted protein" evidence="2">
    <location>
        <begin position="32"/>
        <end position="214"/>
    </location>
</feature>
<keyword evidence="4" id="KW-1185">Reference proteome</keyword>
<dbReference type="EMBL" id="JBHTKB010000003">
    <property type="protein sequence ID" value="MFD0914352.1"/>
    <property type="molecule type" value="Genomic_DNA"/>
</dbReference>
<evidence type="ECO:0000313" key="4">
    <source>
        <dbReference type="Proteomes" id="UP001597128"/>
    </source>
</evidence>
<keyword evidence="2" id="KW-0732">Signal</keyword>
<protein>
    <recommendedName>
        <fullName evidence="5">Secreted protein</fullName>
    </recommendedName>
</protein>
<proteinExistence type="predicted"/>
<feature type="compositionally biased region" description="Polar residues" evidence="1">
    <location>
        <begin position="41"/>
        <end position="55"/>
    </location>
</feature>
<organism evidence="3 4">
    <name type="scientific">Methylophilus luteus</name>
    <dbReference type="NCBI Taxonomy" id="640108"/>
    <lineage>
        <taxon>Bacteria</taxon>
        <taxon>Pseudomonadati</taxon>
        <taxon>Pseudomonadota</taxon>
        <taxon>Betaproteobacteria</taxon>
        <taxon>Nitrosomonadales</taxon>
        <taxon>Methylophilaceae</taxon>
        <taxon>Methylophilus</taxon>
    </lineage>
</organism>
<comment type="caution">
    <text evidence="3">The sequence shown here is derived from an EMBL/GenBank/DDBJ whole genome shotgun (WGS) entry which is preliminary data.</text>
</comment>
<name>A0ABW3FD28_9PROT</name>
<gene>
    <name evidence="3" type="ORF">ACFQ1Z_12395</name>
</gene>
<reference evidence="4" key="1">
    <citation type="journal article" date="2019" name="Int. J. Syst. Evol. Microbiol.">
        <title>The Global Catalogue of Microorganisms (GCM) 10K type strain sequencing project: providing services to taxonomists for standard genome sequencing and annotation.</title>
        <authorList>
            <consortium name="The Broad Institute Genomics Platform"/>
            <consortium name="The Broad Institute Genome Sequencing Center for Infectious Disease"/>
            <person name="Wu L."/>
            <person name="Ma J."/>
        </authorList>
    </citation>
    <scope>NUCLEOTIDE SEQUENCE [LARGE SCALE GENOMIC DNA]</scope>
    <source>
        <strain evidence="4">CCUG 58412</strain>
    </source>
</reference>
<evidence type="ECO:0008006" key="5">
    <source>
        <dbReference type="Google" id="ProtNLM"/>
    </source>
</evidence>
<sequence>MKHNRGMHKWGMLLSASVLVMCAVLVSHAQAQPAKRGQAVTPLSQPHTPKQVMSQHTDDLRTLMQALYELHPEELAKSTQVGAREMTEWVFDGKAGWRFDAIRRTQQDQAIALIFDPEYTGDHILALVVGLETLLFHAYGGKNEYEIPAQMDEQAVAQAVCQMQGLQKRLQDDAAQAGVFNQAASQQLIQQTLQTIIQRSSGKYASQQSANFNC</sequence>
<feature type="signal peptide" evidence="2">
    <location>
        <begin position="1"/>
        <end position="31"/>
    </location>
</feature>
<dbReference type="RefSeq" id="WP_379058032.1">
    <property type="nucleotide sequence ID" value="NZ_JBHTKB010000003.1"/>
</dbReference>
<accession>A0ABW3FD28</accession>